<feature type="chain" id="PRO_5039722931" description="Outer membrane protein beta-barrel domain-containing protein" evidence="1">
    <location>
        <begin position="21"/>
        <end position="203"/>
    </location>
</feature>
<accession>A0A9D9HUK4</accession>
<name>A0A9D9HUK4_9BACT</name>
<keyword evidence="1" id="KW-0732">Signal</keyword>
<protein>
    <recommendedName>
        <fullName evidence="4">Outer membrane protein beta-barrel domain-containing protein</fullName>
    </recommendedName>
</protein>
<feature type="signal peptide" evidence="1">
    <location>
        <begin position="1"/>
        <end position="20"/>
    </location>
</feature>
<gene>
    <name evidence="2" type="ORF">IAA73_09345</name>
</gene>
<reference evidence="2" key="1">
    <citation type="submission" date="2020-10" db="EMBL/GenBank/DDBJ databases">
        <authorList>
            <person name="Gilroy R."/>
        </authorList>
    </citation>
    <scope>NUCLEOTIDE SEQUENCE</scope>
    <source>
        <strain evidence="2">G3-3990</strain>
    </source>
</reference>
<reference evidence="2" key="2">
    <citation type="journal article" date="2021" name="PeerJ">
        <title>Extensive microbial diversity within the chicken gut microbiome revealed by metagenomics and culture.</title>
        <authorList>
            <person name="Gilroy R."/>
            <person name="Ravi A."/>
            <person name="Getino M."/>
            <person name="Pursley I."/>
            <person name="Horton D.L."/>
            <person name="Alikhan N.F."/>
            <person name="Baker D."/>
            <person name="Gharbi K."/>
            <person name="Hall N."/>
            <person name="Watson M."/>
            <person name="Adriaenssens E.M."/>
            <person name="Foster-Nyarko E."/>
            <person name="Jarju S."/>
            <person name="Secka A."/>
            <person name="Antonio M."/>
            <person name="Oren A."/>
            <person name="Chaudhuri R.R."/>
            <person name="La Ragione R."/>
            <person name="Hildebrand F."/>
            <person name="Pallen M.J."/>
        </authorList>
    </citation>
    <scope>NUCLEOTIDE SEQUENCE</scope>
    <source>
        <strain evidence="2">G3-3990</strain>
    </source>
</reference>
<proteinExistence type="predicted"/>
<sequence>MKKSVFFIFFLLFSLTTAFAETKEERKQYPHELRIGIGDDLLNKLYPRFDVYNKTNDWSTGHLSVEYQYRINHWLGVGAMYDVNVSHDSWEYRSHDQFRDQGSYMSQSHFIMASTRFTYYNSKWVNLYAGIAVGLVIRQSDDYYDDFYTYVPKFLGCGFAGNITLFGISVGRQHWFGAFELGGLYRTFQGTDRLINFSVGYRF</sequence>
<dbReference type="Proteomes" id="UP000823641">
    <property type="component" value="Unassembled WGS sequence"/>
</dbReference>
<dbReference type="AlphaFoldDB" id="A0A9D9HUK4"/>
<evidence type="ECO:0000256" key="1">
    <source>
        <dbReference type="SAM" id="SignalP"/>
    </source>
</evidence>
<evidence type="ECO:0008006" key="4">
    <source>
        <dbReference type="Google" id="ProtNLM"/>
    </source>
</evidence>
<evidence type="ECO:0000313" key="3">
    <source>
        <dbReference type="Proteomes" id="UP000823641"/>
    </source>
</evidence>
<evidence type="ECO:0000313" key="2">
    <source>
        <dbReference type="EMBL" id="MBO8460522.1"/>
    </source>
</evidence>
<comment type="caution">
    <text evidence="2">The sequence shown here is derived from an EMBL/GenBank/DDBJ whole genome shotgun (WGS) entry which is preliminary data.</text>
</comment>
<organism evidence="2 3">
    <name type="scientific">Candidatus Gallipaludibacter merdavium</name>
    <dbReference type="NCBI Taxonomy" id="2840839"/>
    <lineage>
        <taxon>Bacteria</taxon>
        <taxon>Pseudomonadati</taxon>
        <taxon>Bacteroidota</taxon>
        <taxon>Bacteroidia</taxon>
        <taxon>Bacteroidales</taxon>
        <taxon>Candidatus Gallipaludibacter</taxon>
    </lineage>
</organism>
<dbReference type="EMBL" id="JADIMG010000089">
    <property type="protein sequence ID" value="MBO8460522.1"/>
    <property type="molecule type" value="Genomic_DNA"/>
</dbReference>